<sequence>MGPAAERHRDVVDNRRAVVHQPPVCLGDVLGEDAQRDPVDHDVVRDDQQAAQIAEPHERDHPADSRVETAHRVVDDDSEITAWRIGDG</sequence>
<protein>
    <submittedName>
        <fullName evidence="1">Uncharacterized protein</fullName>
    </submittedName>
</protein>
<dbReference type="EMBL" id="BMCS01000001">
    <property type="protein sequence ID" value="GGF13736.1"/>
    <property type="molecule type" value="Genomic_DNA"/>
</dbReference>
<evidence type="ECO:0000313" key="2">
    <source>
        <dbReference type="Proteomes" id="UP000632454"/>
    </source>
</evidence>
<gene>
    <name evidence="1" type="ORF">GCM10007298_07090</name>
</gene>
<name>A0ABQ1U9D8_9NOCA</name>
<keyword evidence="2" id="KW-1185">Reference proteome</keyword>
<dbReference type="Proteomes" id="UP000632454">
    <property type="component" value="Unassembled WGS sequence"/>
</dbReference>
<accession>A0ABQ1U9D8</accession>
<comment type="caution">
    <text evidence="1">The sequence shown here is derived from an EMBL/GenBank/DDBJ whole genome shotgun (WGS) entry which is preliminary data.</text>
</comment>
<reference evidence="2" key="1">
    <citation type="journal article" date="2019" name="Int. J. Syst. Evol. Microbiol.">
        <title>The Global Catalogue of Microorganisms (GCM) 10K type strain sequencing project: providing services to taxonomists for standard genome sequencing and annotation.</title>
        <authorList>
            <consortium name="The Broad Institute Genomics Platform"/>
            <consortium name="The Broad Institute Genome Sequencing Center for Infectious Disease"/>
            <person name="Wu L."/>
            <person name="Ma J."/>
        </authorList>
    </citation>
    <scope>NUCLEOTIDE SEQUENCE [LARGE SCALE GENOMIC DNA]</scope>
    <source>
        <strain evidence="2">CCM 7855</strain>
    </source>
</reference>
<proteinExistence type="predicted"/>
<organism evidence="1 2">
    <name type="scientific">Williamsia phyllosphaerae</name>
    <dbReference type="NCBI Taxonomy" id="885042"/>
    <lineage>
        <taxon>Bacteria</taxon>
        <taxon>Bacillati</taxon>
        <taxon>Actinomycetota</taxon>
        <taxon>Actinomycetes</taxon>
        <taxon>Mycobacteriales</taxon>
        <taxon>Nocardiaceae</taxon>
        <taxon>Williamsia</taxon>
    </lineage>
</organism>
<evidence type="ECO:0000313" key="1">
    <source>
        <dbReference type="EMBL" id="GGF13736.1"/>
    </source>
</evidence>